<evidence type="ECO:0000313" key="2">
    <source>
        <dbReference type="EMBL" id="MBO8442029.1"/>
    </source>
</evidence>
<feature type="transmembrane region" description="Helical" evidence="1">
    <location>
        <begin position="146"/>
        <end position="165"/>
    </location>
</feature>
<sequence>MKTMIGEIYRYPGGVEIYGGDGRVYVLLCDQKLRYIFFPFLFWLCPVEVIEIDEESITQPRDFSLIIVLLAAIGAMVAPKLMEMSAWVLINIPISTSHYWMIVLGIGILLRIVFRFKKKPNDDSIITIHHVNFKPLIAYWMRKAEIWAFLSIGMICFILYGISSLVAPGQIILLIEYGVLIYVFLFFNYPFIYVLKAQITFLD</sequence>
<keyword evidence="1" id="KW-0812">Transmembrane</keyword>
<dbReference type="InterPro" id="IPR005915">
    <property type="entry name" value="Tandem_5TM"/>
</dbReference>
<evidence type="ECO:0000313" key="3">
    <source>
        <dbReference type="Proteomes" id="UP000823614"/>
    </source>
</evidence>
<reference evidence="2" key="1">
    <citation type="submission" date="2020-10" db="EMBL/GenBank/DDBJ databases">
        <authorList>
            <person name="Gilroy R."/>
        </authorList>
    </citation>
    <scope>NUCLEOTIDE SEQUENCE</scope>
    <source>
        <strain evidence="2">C6-149</strain>
    </source>
</reference>
<dbReference type="Pfam" id="PF04276">
    <property type="entry name" value="DUF443"/>
    <property type="match status" value="1"/>
</dbReference>
<comment type="caution">
    <text evidence="2">The sequence shown here is derived from an EMBL/GenBank/DDBJ whole genome shotgun (WGS) entry which is preliminary data.</text>
</comment>
<dbReference type="EMBL" id="JADIMP010000102">
    <property type="protein sequence ID" value="MBO8442029.1"/>
    <property type="molecule type" value="Genomic_DNA"/>
</dbReference>
<gene>
    <name evidence="2" type="ORF">IAA89_06325</name>
</gene>
<reference evidence="2" key="2">
    <citation type="journal article" date="2021" name="PeerJ">
        <title>Extensive microbial diversity within the chicken gut microbiome revealed by metagenomics and culture.</title>
        <authorList>
            <person name="Gilroy R."/>
            <person name="Ravi A."/>
            <person name="Getino M."/>
            <person name="Pursley I."/>
            <person name="Horton D.L."/>
            <person name="Alikhan N.F."/>
            <person name="Baker D."/>
            <person name="Gharbi K."/>
            <person name="Hall N."/>
            <person name="Watson M."/>
            <person name="Adriaenssens E.M."/>
            <person name="Foster-Nyarko E."/>
            <person name="Jarju S."/>
            <person name="Secka A."/>
            <person name="Antonio M."/>
            <person name="Oren A."/>
            <person name="Chaudhuri R.R."/>
            <person name="La Ragione R."/>
            <person name="Hildebrand F."/>
            <person name="Pallen M.J."/>
        </authorList>
    </citation>
    <scope>NUCLEOTIDE SEQUENCE</scope>
    <source>
        <strain evidence="2">C6-149</strain>
    </source>
</reference>
<protein>
    <submittedName>
        <fullName evidence="2">DUF443 family protein</fullName>
    </submittedName>
</protein>
<proteinExistence type="predicted"/>
<feature type="transmembrane region" description="Helical" evidence="1">
    <location>
        <begin position="98"/>
        <end position="114"/>
    </location>
</feature>
<feature type="transmembrane region" description="Helical" evidence="1">
    <location>
        <begin position="62"/>
        <end position="78"/>
    </location>
</feature>
<dbReference type="Proteomes" id="UP000823614">
    <property type="component" value="Unassembled WGS sequence"/>
</dbReference>
<dbReference type="AlphaFoldDB" id="A0A9D9EB41"/>
<feature type="transmembrane region" description="Helical" evidence="1">
    <location>
        <begin position="171"/>
        <end position="195"/>
    </location>
</feature>
<accession>A0A9D9EB41</accession>
<keyword evidence="1" id="KW-0472">Membrane</keyword>
<evidence type="ECO:0000256" key="1">
    <source>
        <dbReference type="SAM" id="Phobius"/>
    </source>
</evidence>
<keyword evidence="1" id="KW-1133">Transmembrane helix</keyword>
<organism evidence="2 3">
    <name type="scientific">Candidatus Gallilactobacillus intestinavium</name>
    <dbReference type="NCBI Taxonomy" id="2840838"/>
    <lineage>
        <taxon>Bacteria</taxon>
        <taxon>Bacillati</taxon>
        <taxon>Bacillota</taxon>
        <taxon>Bacilli</taxon>
        <taxon>Lactobacillales</taxon>
        <taxon>Lactobacillaceae</taxon>
        <taxon>Lactobacillaceae incertae sedis</taxon>
        <taxon>Candidatus Gallilactobacillus</taxon>
    </lineage>
</organism>
<name>A0A9D9EB41_9LACO</name>